<evidence type="ECO:0000313" key="4">
    <source>
        <dbReference type="EMBL" id="MDR7305142.1"/>
    </source>
</evidence>
<evidence type="ECO:0000259" key="3">
    <source>
        <dbReference type="PROSITE" id="PS50977"/>
    </source>
</evidence>
<dbReference type="Proteomes" id="UP001268089">
    <property type="component" value="Unassembled WGS sequence"/>
</dbReference>
<organism evidence="4 5">
    <name type="scientific">Rhodoferax saidenbachensis</name>
    <dbReference type="NCBI Taxonomy" id="1484693"/>
    <lineage>
        <taxon>Bacteria</taxon>
        <taxon>Pseudomonadati</taxon>
        <taxon>Pseudomonadota</taxon>
        <taxon>Betaproteobacteria</taxon>
        <taxon>Burkholderiales</taxon>
        <taxon>Comamonadaceae</taxon>
        <taxon>Rhodoferax</taxon>
    </lineage>
</organism>
<dbReference type="Gene3D" id="1.10.357.10">
    <property type="entry name" value="Tetracycline Repressor, domain 2"/>
    <property type="match status" value="1"/>
</dbReference>
<evidence type="ECO:0000256" key="1">
    <source>
        <dbReference type="ARBA" id="ARBA00023125"/>
    </source>
</evidence>
<keyword evidence="1 2" id="KW-0238">DNA-binding</keyword>
<dbReference type="EMBL" id="JAVDXO010000001">
    <property type="protein sequence ID" value="MDR7305142.1"/>
    <property type="molecule type" value="Genomic_DNA"/>
</dbReference>
<reference evidence="4 5" key="1">
    <citation type="submission" date="2023-07" db="EMBL/GenBank/DDBJ databases">
        <title>Sorghum-associated microbial communities from plants grown in Nebraska, USA.</title>
        <authorList>
            <person name="Schachtman D."/>
        </authorList>
    </citation>
    <scope>NUCLEOTIDE SEQUENCE [LARGE SCALE GENOMIC DNA]</scope>
    <source>
        <strain evidence="4 5">BE308</strain>
    </source>
</reference>
<proteinExistence type="predicted"/>
<protein>
    <submittedName>
        <fullName evidence="4">AcrR family transcriptional regulator</fullName>
    </submittedName>
</protein>
<comment type="caution">
    <text evidence="4">The sequence shown here is derived from an EMBL/GenBank/DDBJ whole genome shotgun (WGS) entry which is preliminary data.</text>
</comment>
<feature type="DNA-binding region" description="H-T-H motif" evidence="2">
    <location>
        <begin position="40"/>
        <end position="59"/>
    </location>
</feature>
<dbReference type="PROSITE" id="PS50977">
    <property type="entry name" value="HTH_TETR_2"/>
    <property type="match status" value="1"/>
</dbReference>
<dbReference type="InterPro" id="IPR050624">
    <property type="entry name" value="HTH-type_Tx_Regulator"/>
</dbReference>
<sequence length="192" mass="21335">MKIRLPAPAEVVDRRIQRTRVALREALMALMVECGWDAIDVLTLCERANIGRSTFYQHYPNKEELLKANFAGLRDALLAQAMAGPAQPGQLAFVSGLIAHVHEAQDVFRALLGRRSGHYVQDRFRELLIELVQAGTPGKARGWQAAAQAHYLGGALFELLSWWLGSNRPHKPAEIEALFDQWSQPVLAISAS</sequence>
<dbReference type="PANTHER" id="PTHR43479">
    <property type="entry name" value="ACREF/ENVCD OPERON REPRESSOR-RELATED"/>
    <property type="match status" value="1"/>
</dbReference>
<dbReference type="InterPro" id="IPR001647">
    <property type="entry name" value="HTH_TetR"/>
</dbReference>
<keyword evidence="5" id="KW-1185">Reference proteome</keyword>
<dbReference type="PANTHER" id="PTHR43479:SF7">
    <property type="entry name" value="TETR-FAMILY TRANSCRIPTIONAL REGULATOR"/>
    <property type="match status" value="1"/>
</dbReference>
<evidence type="ECO:0000256" key="2">
    <source>
        <dbReference type="PROSITE-ProRule" id="PRU00335"/>
    </source>
</evidence>
<dbReference type="InterPro" id="IPR009057">
    <property type="entry name" value="Homeodomain-like_sf"/>
</dbReference>
<feature type="domain" description="HTH tetR-type" evidence="3">
    <location>
        <begin position="17"/>
        <end position="77"/>
    </location>
</feature>
<dbReference type="RefSeq" id="WP_310339008.1">
    <property type="nucleotide sequence ID" value="NZ_JAVDXO010000001.1"/>
</dbReference>
<name>A0ABU1ZHY0_9BURK</name>
<dbReference type="PRINTS" id="PR00455">
    <property type="entry name" value="HTHTETR"/>
</dbReference>
<dbReference type="SUPFAM" id="SSF46689">
    <property type="entry name" value="Homeodomain-like"/>
    <property type="match status" value="1"/>
</dbReference>
<gene>
    <name evidence="4" type="ORF">J2X15_000408</name>
</gene>
<accession>A0ABU1ZHY0</accession>
<evidence type="ECO:0000313" key="5">
    <source>
        <dbReference type="Proteomes" id="UP001268089"/>
    </source>
</evidence>
<dbReference type="Pfam" id="PF00440">
    <property type="entry name" value="TetR_N"/>
    <property type="match status" value="1"/>
</dbReference>